<accession>A5N7N6</accession>
<evidence type="ECO:0000313" key="3">
    <source>
        <dbReference type="EMBL" id="EDK33317.1"/>
    </source>
</evidence>
<sequence>MILMIDNYDSFTYNLYQYIGELHEDIVVVRNDEISAEDIEKFENLQGIVISPGPGVPEDSGICIEVIKKYGKDIPILGICLGHQAIAVAYGGDVVRAKEIRHGKTSMVEHVENELFKGIKSPIRAMRYHSLIVDEESIIPTHIFKIAESDDGVLMGIKHSVYPVYGLQFHPESILTECGRGIIKNFLQEVCHVK</sequence>
<dbReference type="SUPFAM" id="SSF52317">
    <property type="entry name" value="Class I glutamine amidotransferase-like"/>
    <property type="match status" value="1"/>
</dbReference>
<organism evidence="3 4">
    <name type="scientific">Clostridium kluyveri (strain ATCC 8527 / DSM 555 / NBRC 12016 / NCIMB 10680 / K1)</name>
    <dbReference type="NCBI Taxonomy" id="431943"/>
    <lineage>
        <taxon>Bacteria</taxon>
        <taxon>Bacillati</taxon>
        <taxon>Bacillota</taxon>
        <taxon>Clostridia</taxon>
        <taxon>Eubacteriales</taxon>
        <taxon>Clostridiaceae</taxon>
        <taxon>Clostridium</taxon>
    </lineage>
</organism>
<feature type="domain" description="Glutamine amidotransferase" evidence="2">
    <location>
        <begin position="3"/>
        <end position="188"/>
    </location>
</feature>
<dbReference type="PRINTS" id="PR00097">
    <property type="entry name" value="ANTSNTHASEII"/>
</dbReference>
<dbReference type="eggNOG" id="COG0512">
    <property type="taxonomic scope" value="Bacteria"/>
</dbReference>
<reference evidence="3 4" key="1">
    <citation type="journal article" date="2008" name="Proc. Natl. Acad. Sci. U.S.A.">
        <title>The genome of Clostridium kluyveri, a strict anaerobe with unique metabolic features.</title>
        <authorList>
            <person name="Seedorf H."/>
            <person name="Fricke W.F."/>
            <person name="Veith B."/>
            <person name="Brueggemann H."/>
            <person name="Liesegang H."/>
            <person name="Strittmatter A."/>
            <person name="Miethke M."/>
            <person name="Buckel W."/>
            <person name="Hinderberger J."/>
            <person name="Li F."/>
            <person name="Hagemeier C."/>
            <person name="Thauer R.K."/>
            <person name="Gottschalk G."/>
        </authorList>
    </citation>
    <scope>NUCLEOTIDE SEQUENCE [LARGE SCALE GENOMIC DNA]</scope>
    <source>
        <strain evidence="4">ATCC 8527 / DSM 555 / NCIMB 10680</strain>
    </source>
</reference>
<keyword evidence="1" id="KW-0315">Glutamine amidotransferase</keyword>
<protein>
    <submittedName>
        <fullName evidence="3">TrpG</fullName>
        <ecNumber evidence="3">4.1.3.27</ecNumber>
    </submittedName>
</protein>
<name>A5N7N6_CLOK5</name>
<dbReference type="FunFam" id="3.40.50.880:FF:000003">
    <property type="entry name" value="Anthranilate synthase component II"/>
    <property type="match status" value="1"/>
</dbReference>
<dbReference type="Gene3D" id="3.40.50.880">
    <property type="match status" value="1"/>
</dbReference>
<dbReference type="InterPro" id="IPR017926">
    <property type="entry name" value="GATASE"/>
</dbReference>
<dbReference type="KEGG" id="ckl:CKL_1275"/>
<dbReference type="MEROPS" id="C26.955"/>
<evidence type="ECO:0000313" key="4">
    <source>
        <dbReference type="Proteomes" id="UP000002411"/>
    </source>
</evidence>
<dbReference type="PANTHER" id="PTHR43418">
    <property type="entry name" value="MULTIFUNCTIONAL TRYPTOPHAN BIOSYNTHESIS PROTEIN-RELATED"/>
    <property type="match status" value="1"/>
</dbReference>
<dbReference type="Proteomes" id="UP000002411">
    <property type="component" value="Chromosome"/>
</dbReference>
<dbReference type="PROSITE" id="PS51273">
    <property type="entry name" value="GATASE_TYPE_1"/>
    <property type="match status" value="1"/>
</dbReference>
<dbReference type="PRINTS" id="PR00099">
    <property type="entry name" value="CPSGATASE"/>
</dbReference>
<dbReference type="PANTHER" id="PTHR43418:SF4">
    <property type="entry name" value="MULTIFUNCTIONAL TRYPTOPHAN BIOSYNTHESIS PROTEIN"/>
    <property type="match status" value="1"/>
</dbReference>
<proteinExistence type="predicted"/>
<gene>
    <name evidence="3" type="primary">trpG</name>
    <name evidence="3" type="ordered locus">CKL_1275</name>
</gene>
<dbReference type="RefSeq" id="WP_012101662.1">
    <property type="nucleotide sequence ID" value="NC_009706.1"/>
</dbReference>
<dbReference type="InterPro" id="IPR029062">
    <property type="entry name" value="Class_I_gatase-like"/>
</dbReference>
<dbReference type="Pfam" id="PF00117">
    <property type="entry name" value="GATase"/>
    <property type="match status" value="1"/>
</dbReference>
<dbReference type="GO" id="GO:0005829">
    <property type="term" value="C:cytosol"/>
    <property type="evidence" value="ECO:0007669"/>
    <property type="project" value="TreeGrafter"/>
</dbReference>
<dbReference type="AlphaFoldDB" id="A5N7N6"/>
<keyword evidence="4" id="KW-1185">Reference proteome</keyword>
<keyword evidence="3" id="KW-0456">Lyase</keyword>
<dbReference type="EMBL" id="CP000673">
    <property type="protein sequence ID" value="EDK33317.1"/>
    <property type="molecule type" value="Genomic_DNA"/>
</dbReference>
<dbReference type="STRING" id="431943.CKL_1275"/>
<evidence type="ECO:0000256" key="1">
    <source>
        <dbReference type="ARBA" id="ARBA00022962"/>
    </source>
</evidence>
<dbReference type="PRINTS" id="PR00096">
    <property type="entry name" value="GATASE"/>
</dbReference>
<dbReference type="NCBIfam" id="TIGR00566">
    <property type="entry name" value="trpG_papA"/>
    <property type="match status" value="1"/>
</dbReference>
<dbReference type="CDD" id="cd01743">
    <property type="entry name" value="GATase1_Anthranilate_Synthase"/>
    <property type="match status" value="1"/>
</dbReference>
<dbReference type="InterPro" id="IPR050472">
    <property type="entry name" value="Anth_synth/Amidotransfase"/>
</dbReference>
<dbReference type="GO" id="GO:0004049">
    <property type="term" value="F:anthranilate synthase activity"/>
    <property type="evidence" value="ECO:0007669"/>
    <property type="project" value="UniProtKB-EC"/>
</dbReference>
<dbReference type="InterPro" id="IPR006221">
    <property type="entry name" value="TrpG/PapA_dom"/>
</dbReference>
<dbReference type="EC" id="4.1.3.27" evidence="3"/>
<dbReference type="HOGENOM" id="CLU_014340_1_2_9"/>
<dbReference type="GO" id="GO:0000162">
    <property type="term" value="P:L-tryptophan biosynthetic process"/>
    <property type="evidence" value="ECO:0007669"/>
    <property type="project" value="TreeGrafter"/>
</dbReference>
<evidence type="ECO:0000259" key="2">
    <source>
        <dbReference type="Pfam" id="PF00117"/>
    </source>
</evidence>